<dbReference type="Proteomes" id="UP001054945">
    <property type="component" value="Unassembled WGS sequence"/>
</dbReference>
<reference evidence="1 2" key="1">
    <citation type="submission" date="2021-06" db="EMBL/GenBank/DDBJ databases">
        <title>Caerostris extrusa draft genome.</title>
        <authorList>
            <person name="Kono N."/>
            <person name="Arakawa K."/>
        </authorList>
    </citation>
    <scope>NUCLEOTIDE SEQUENCE [LARGE SCALE GENOMIC DNA]</scope>
</reference>
<comment type="caution">
    <text evidence="1">The sequence shown here is derived from an EMBL/GenBank/DDBJ whole genome shotgun (WGS) entry which is preliminary data.</text>
</comment>
<dbReference type="AlphaFoldDB" id="A0AAV4NW52"/>
<accession>A0AAV4NW52</accession>
<evidence type="ECO:0000313" key="1">
    <source>
        <dbReference type="EMBL" id="GIX88963.1"/>
    </source>
</evidence>
<keyword evidence="2" id="KW-1185">Reference proteome</keyword>
<protein>
    <submittedName>
        <fullName evidence="1">Uncharacterized protein</fullName>
    </submittedName>
</protein>
<name>A0AAV4NW52_CAEEX</name>
<sequence>MFLKSTDKGEEILKIKTVYENSEFKSRDNSEDYVILDASLVSKAFEYFVLQKTAKSTSLNVSYEFDDFKDSYAVIKEIDSIDETNSCKGLKHSKTDTIAFITDGENFNIDLYINELLDEIKGNKSLTIDQSKIIEEEFDCNPTLNFDIHNHSLEEHSKYNICSKVENSCSETDLQEMDEERDIEGKSLKNESFDIILEENESVPDQLNIEYSKELLSEIVTNNTEEHPNCINENNMMLTENKSNSTDNIMESFKQNLCKRKFVSDEDDSESDNEYSFKRLYF</sequence>
<evidence type="ECO:0000313" key="2">
    <source>
        <dbReference type="Proteomes" id="UP001054945"/>
    </source>
</evidence>
<dbReference type="EMBL" id="BPLR01021375">
    <property type="protein sequence ID" value="GIX88963.1"/>
    <property type="molecule type" value="Genomic_DNA"/>
</dbReference>
<gene>
    <name evidence="1" type="ORF">CEXT_546191</name>
</gene>
<proteinExistence type="predicted"/>
<organism evidence="1 2">
    <name type="scientific">Caerostris extrusa</name>
    <name type="common">Bark spider</name>
    <name type="synonym">Caerostris bankana</name>
    <dbReference type="NCBI Taxonomy" id="172846"/>
    <lineage>
        <taxon>Eukaryota</taxon>
        <taxon>Metazoa</taxon>
        <taxon>Ecdysozoa</taxon>
        <taxon>Arthropoda</taxon>
        <taxon>Chelicerata</taxon>
        <taxon>Arachnida</taxon>
        <taxon>Araneae</taxon>
        <taxon>Araneomorphae</taxon>
        <taxon>Entelegynae</taxon>
        <taxon>Araneoidea</taxon>
        <taxon>Araneidae</taxon>
        <taxon>Caerostris</taxon>
    </lineage>
</organism>